<organism evidence="2 3">
    <name type="scientific">Legionella jamestowniensis</name>
    <dbReference type="NCBI Taxonomy" id="455"/>
    <lineage>
        <taxon>Bacteria</taxon>
        <taxon>Pseudomonadati</taxon>
        <taxon>Pseudomonadota</taxon>
        <taxon>Gammaproteobacteria</taxon>
        <taxon>Legionellales</taxon>
        <taxon>Legionellaceae</taxon>
        <taxon>Legionella</taxon>
    </lineage>
</organism>
<protein>
    <recommendedName>
        <fullName evidence="4">DUF2892 domain-containing protein</fullName>
    </recommendedName>
</protein>
<keyword evidence="3" id="KW-1185">Reference proteome</keyword>
<evidence type="ECO:0008006" key="4">
    <source>
        <dbReference type="Google" id="ProtNLM"/>
    </source>
</evidence>
<accession>A0ABX2XQW5</accession>
<name>A0ABX2XQW5_9GAMM</name>
<keyword evidence="1" id="KW-0812">Transmembrane</keyword>
<evidence type="ECO:0000256" key="1">
    <source>
        <dbReference type="SAM" id="Phobius"/>
    </source>
</evidence>
<proteinExistence type="predicted"/>
<feature type="transmembrane region" description="Helical" evidence="1">
    <location>
        <begin position="53"/>
        <end position="76"/>
    </location>
</feature>
<keyword evidence="1" id="KW-0472">Membrane</keyword>
<evidence type="ECO:0000313" key="2">
    <source>
        <dbReference type="EMBL" id="OCH97012.1"/>
    </source>
</evidence>
<evidence type="ECO:0000313" key="3">
    <source>
        <dbReference type="Proteomes" id="UP000093336"/>
    </source>
</evidence>
<dbReference type="EMBL" id="LYOZ01000052">
    <property type="protein sequence ID" value="OCH97012.1"/>
    <property type="molecule type" value="Genomic_DNA"/>
</dbReference>
<sequence>MEKDHVRANTSYSSNQAIDNKIISTLQSFSTAISDKISQRIDKIEKEYNVERVLELNASILAFIGVLLGAFLNVYWLILPGLVLPFLALHAVQGWCPPLPILRALKVRTQREIDSEKYSLKILRGDFDNLQNEKDIQKILQVVRK</sequence>
<gene>
    <name evidence="2" type="ORF">A8135_05100</name>
</gene>
<dbReference type="RefSeq" id="WP_065621223.1">
    <property type="nucleotide sequence ID" value="NZ_LYOZ01000052.1"/>
</dbReference>
<comment type="caution">
    <text evidence="2">The sequence shown here is derived from an EMBL/GenBank/DDBJ whole genome shotgun (WGS) entry which is preliminary data.</text>
</comment>
<dbReference type="Proteomes" id="UP000093336">
    <property type="component" value="Unassembled WGS sequence"/>
</dbReference>
<keyword evidence="1" id="KW-1133">Transmembrane helix</keyword>
<dbReference type="Gene3D" id="6.10.140.1340">
    <property type="match status" value="1"/>
</dbReference>
<reference evidence="2 3" key="1">
    <citation type="submission" date="2016-05" db="EMBL/GenBank/DDBJ databases">
        <authorList>
            <person name="Prochazka B."/>
            <person name="Indra A."/>
            <person name="Hasenberger P."/>
            <person name="Blaschitz M."/>
            <person name="Wagner L."/>
            <person name="Wewalka G."/>
            <person name="Sorschag S."/>
            <person name="Schmid D."/>
            <person name="Ruppitsch W."/>
        </authorList>
    </citation>
    <scope>NUCLEOTIDE SEQUENCE [LARGE SCALE GENOMIC DNA]</scope>
    <source>
        <strain evidence="2 3">974010_12</strain>
    </source>
</reference>